<comment type="caution">
    <text evidence="1">The sequence shown here is derived from an EMBL/GenBank/DDBJ whole genome shotgun (WGS) entry which is preliminary data.</text>
</comment>
<dbReference type="Proteomes" id="UP000305709">
    <property type="component" value="Unassembled WGS sequence"/>
</dbReference>
<evidence type="ECO:0000313" key="1">
    <source>
        <dbReference type="EMBL" id="TNC71953.1"/>
    </source>
</evidence>
<keyword evidence="2" id="KW-1185">Reference proteome</keyword>
<evidence type="ECO:0000313" key="2">
    <source>
        <dbReference type="Proteomes" id="UP000305709"/>
    </source>
</evidence>
<accession>A0A5C4NB73</accession>
<sequence>MSYDDLLEDMEGSLCGRTDDCDDNVLRTVPAGREGLAELEAYWREIRGAAFLPRRRDLDATRFASALPHAFILERVAPGIARVRTSGQMLRGHLGFEARGMPLSLLFTPEGRNRLRVWLDRCFDGPALVDLPLTAWRGALHPPATGRLLLMPLLDHEGKVTRAVGGVFLDRAMRMSRVRFDVNEAAGVRHEKLRPAAWPVLAAAGEPRIRELAEPRRPFLRLVVSNP</sequence>
<proteinExistence type="predicted"/>
<dbReference type="AlphaFoldDB" id="A0A5C4NB73"/>
<dbReference type="RefSeq" id="WP_139081383.1">
    <property type="nucleotide sequence ID" value="NZ_VDFV01000010.1"/>
</dbReference>
<reference evidence="1 2" key="1">
    <citation type="submission" date="2019-06" db="EMBL/GenBank/DDBJ databases">
        <authorList>
            <person name="Jiang L."/>
        </authorList>
    </citation>
    <scope>NUCLEOTIDE SEQUENCE [LARGE SCALE GENOMIC DNA]</scope>
    <source>
        <strain evidence="1 2">YIM 48858</strain>
    </source>
</reference>
<dbReference type="OrthoDB" id="8478628at2"/>
<organism evidence="1 2">
    <name type="scientific">Rubellimicrobium roseum</name>
    <dbReference type="NCBI Taxonomy" id="687525"/>
    <lineage>
        <taxon>Bacteria</taxon>
        <taxon>Pseudomonadati</taxon>
        <taxon>Pseudomonadota</taxon>
        <taxon>Alphaproteobacteria</taxon>
        <taxon>Rhodobacterales</taxon>
        <taxon>Roseobacteraceae</taxon>
        <taxon>Rubellimicrobium</taxon>
    </lineage>
</organism>
<protein>
    <submittedName>
        <fullName evidence="1">PAS domain-containing protein</fullName>
    </submittedName>
</protein>
<dbReference type="Pfam" id="PF07310">
    <property type="entry name" value="PAS_5"/>
    <property type="match status" value="1"/>
</dbReference>
<name>A0A5C4NB73_9RHOB</name>
<dbReference type="EMBL" id="VDFV01000010">
    <property type="protein sequence ID" value="TNC71953.1"/>
    <property type="molecule type" value="Genomic_DNA"/>
</dbReference>
<gene>
    <name evidence="1" type="ORF">FHG71_09430</name>
</gene>
<dbReference type="InterPro" id="IPR009922">
    <property type="entry name" value="DUF1457"/>
</dbReference>